<proteinExistence type="predicted"/>
<dbReference type="EMBL" id="MT145059">
    <property type="protein sequence ID" value="QJI03115.1"/>
    <property type="molecule type" value="Genomic_DNA"/>
</dbReference>
<evidence type="ECO:0000313" key="1">
    <source>
        <dbReference type="EMBL" id="QJI03115.1"/>
    </source>
</evidence>
<sequence>MMSVTSDWLHDLQCALGAIEGLAVSIPEGYEDGIWELDEAQRHLEAAWKDARAQFIDDETR</sequence>
<name>A0A6M3XYP5_9ZZZZ</name>
<dbReference type="AlphaFoldDB" id="A0A6M3XYP5"/>
<reference evidence="1" key="1">
    <citation type="submission" date="2020-03" db="EMBL/GenBank/DDBJ databases">
        <title>The deep terrestrial virosphere.</title>
        <authorList>
            <person name="Holmfeldt K."/>
            <person name="Nilsson E."/>
            <person name="Simone D."/>
            <person name="Lopez-Fernandez M."/>
            <person name="Wu X."/>
            <person name="de Brujin I."/>
            <person name="Lundin D."/>
            <person name="Andersson A."/>
            <person name="Bertilsson S."/>
            <person name="Dopson M."/>
        </authorList>
    </citation>
    <scope>NUCLEOTIDE SEQUENCE</scope>
    <source>
        <strain evidence="1">TM448B04103</strain>
    </source>
</reference>
<organism evidence="1">
    <name type="scientific">viral metagenome</name>
    <dbReference type="NCBI Taxonomy" id="1070528"/>
    <lineage>
        <taxon>unclassified sequences</taxon>
        <taxon>metagenomes</taxon>
        <taxon>organismal metagenomes</taxon>
    </lineage>
</organism>
<protein>
    <submittedName>
        <fullName evidence="1">Uncharacterized protein</fullName>
    </submittedName>
</protein>
<accession>A0A6M3XYP5</accession>
<gene>
    <name evidence="1" type="ORF">TM448B04103_0008</name>
</gene>